<keyword evidence="1" id="KW-1133">Transmembrane helix</keyword>
<keyword evidence="1" id="KW-0472">Membrane</keyword>
<feature type="transmembrane region" description="Helical" evidence="1">
    <location>
        <begin position="20"/>
        <end position="41"/>
    </location>
</feature>
<protein>
    <submittedName>
        <fullName evidence="2">DUF624 domain-containing protein</fullName>
    </submittedName>
</protein>
<reference evidence="2 3" key="1">
    <citation type="submission" date="2020-03" db="EMBL/GenBank/DDBJ databases">
        <title>Soil Listeria distribution.</title>
        <authorList>
            <person name="Liao J."/>
            <person name="Wiedmann M."/>
        </authorList>
    </citation>
    <scope>NUCLEOTIDE SEQUENCE [LARGE SCALE GENOMIC DNA]</scope>
    <source>
        <strain evidence="2 3">FSL L7-1645</strain>
    </source>
</reference>
<keyword evidence="1" id="KW-0812">Transmembrane</keyword>
<feature type="transmembrane region" description="Helical" evidence="1">
    <location>
        <begin position="143"/>
        <end position="166"/>
    </location>
</feature>
<dbReference type="Proteomes" id="UP000571128">
    <property type="component" value="Unassembled WGS sequence"/>
</dbReference>
<gene>
    <name evidence="2" type="ORF">HB844_09735</name>
</gene>
<dbReference type="RefSeq" id="WP_100208162.1">
    <property type="nucleotide sequence ID" value="NZ_JAARQA010000010.1"/>
</dbReference>
<feature type="transmembrane region" description="Helical" evidence="1">
    <location>
        <begin position="101"/>
        <end position="123"/>
    </location>
</feature>
<dbReference type="AlphaFoldDB" id="A0A841YFU2"/>
<feature type="transmembrane region" description="Helical" evidence="1">
    <location>
        <begin position="76"/>
        <end position="94"/>
    </location>
</feature>
<comment type="caution">
    <text evidence="2">The sequence shown here is derived from an EMBL/GenBank/DDBJ whole genome shotgun (WGS) entry which is preliminary data.</text>
</comment>
<dbReference type="Pfam" id="PF04854">
    <property type="entry name" value="DUF624"/>
    <property type="match status" value="1"/>
</dbReference>
<sequence length="204" mass="23437">MMIGRAIEQIFIRCYTVIKLNIIFVGLMFCGGIVLGVGPAFSSITQLAFEEGFAYKEITWKKAFSLFKEDFKRGNALFYLFAGAFILLAYNLFLVVQMKGIVFFVITFVLAFCLCVLFLGYFFALITNTRYDTTFKNILNLSIMAFFSNFFTLIKMILGFAVIAFLTYKYPALLLFGMEAIAIFFTLFITRGVYEMINKKFELE</sequence>
<name>A0A841YFU2_9LIST</name>
<evidence type="ECO:0000313" key="3">
    <source>
        <dbReference type="Proteomes" id="UP000571128"/>
    </source>
</evidence>
<accession>A0A841YFU2</accession>
<feature type="transmembrane region" description="Helical" evidence="1">
    <location>
        <begin position="173"/>
        <end position="194"/>
    </location>
</feature>
<evidence type="ECO:0000313" key="2">
    <source>
        <dbReference type="EMBL" id="MBC1399149.1"/>
    </source>
</evidence>
<dbReference type="EMBL" id="JAARPY010000009">
    <property type="protein sequence ID" value="MBC1399149.1"/>
    <property type="molecule type" value="Genomic_DNA"/>
</dbReference>
<evidence type="ECO:0000256" key="1">
    <source>
        <dbReference type="SAM" id="Phobius"/>
    </source>
</evidence>
<dbReference type="InterPro" id="IPR006938">
    <property type="entry name" value="DUF624"/>
</dbReference>
<organism evidence="2 3">
    <name type="scientific">Listeria fleischmannii</name>
    <dbReference type="NCBI Taxonomy" id="1069827"/>
    <lineage>
        <taxon>Bacteria</taxon>
        <taxon>Bacillati</taxon>
        <taxon>Bacillota</taxon>
        <taxon>Bacilli</taxon>
        <taxon>Bacillales</taxon>
        <taxon>Listeriaceae</taxon>
        <taxon>Listeria</taxon>
    </lineage>
</organism>
<proteinExistence type="predicted"/>